<evidence type="ECO:0000256" key="2">
    <source>
        <dbReference type="ARBA" id="ARBA00023002"/>
    </source>
</evidence>
<dbReference type="EMBL" id="JBFTWV010000004">
    <property type="protein sequence ID" value="KAL2800369.1"/>
    <property type="molecule type" value="Genomic_DNA"/>
</dbReference>
<evidence type="ECO:0000256" key="1">
    <source>
        <dbReference type="ARBA" id="ARBA00005466"/>
    </source>
</evidence>
<evidence type="ECO:0000256" key="3">
    <source>
        <dbReference type="SAM" id="SignalP"/>
    </source>
</evidence>
<dbReference type="Pfam" id="PF01565">
    <property type="entry name" value="FAD_binding_4"/>
    <property type="match status" value="1"/>
</dbReference>
<proteinExistence type="inferred from homology"/>
<dbReference type="InterPro" id="IPR016166">
    <property type="entry name" value="FAD-bd_PCMH"/>
</dbReference>
<dbReference type="InterPro" id="IPR012951">
    <property type="entry name" value="BBE"/>
</dbReference>
<dbReference type="PANTHER" id="PTHR13878">
    <property type="entry name" value="GULONOLACTONE OXIDASE"/>
    <property type="match status" value="1"/>
</dbReference>
<dbReference type="InterPro" id="IPR006094">
    <property type="entry name" value="Oxid_FAD_bind_N"/>
</dbReference>
<comment type="caution">
    <text evidence="5">The sequence shown here is derived from an EMBL/GenBank/DDBJ whole genome shotgun (WGS) entry which is preliminary data.</text>
</comment>
<dbReference type="InterPro" id="IPR050432">
    <property type="entry name" value="FAD-linked_Oxidoreductases_BP"/>
</dbReference>
<keyword evidence="6" id="KW-1185">Reference proteome</keyword>
<feature type="domain" description="FAD-binding PCMH-type" evidence="4">
    <location>
        <begin position="120"/>
        <end position="303"/>
    </location>
</feature>
<dbReference type="Gene3D" id="3.30.465.10">
    <property type="match status" value="1"/>
</dbReference>
<keyword evidence="3" id="KW-0732">Signal</keyword>
<feature type="chain" id="PRO_5046499688" evidence="3">
    <location>
        <begin position="16"/>
        <end position="579"/>
    </location>
</feature>
<dbReference type="PANTHER" id="PTHR13878:SF91">
    <property type="entry name" value="FAD BINDING DOMAIN PROTEIN (AFU_ORTHOLOGUE AFUA_6G12070)-RELATED"/>
    <property type="match status" value="1"/>
</dbReference>
<dbReference type="InterPro" id="IPR016169">
    <property type="entry name" value="FAD-bd_PCMH_sub2"/>
</dbReference>
<feature type="signal peptide" evidence="3">
    <location>
        <begin position="1"/>
        <end position="15"/>
    </location>
</feature>
<evidence type="ECO:0000259" key="4">
    <source>
        <dbReference type="PROSITE" id="PS51387"/>
    </source>
</evidence>
<sequence>MYFLGILSLAVTASAGSRASIASLNQEKWDAFNSTISGRLHNGQPMLAPCFYRYNGQSQRPGAECSTVQKNKGASESIVDYFGGYQYVNWASCQSTGQSCALSFFLNPDYITPLASQCYQGSVPSKYVDVREVRDVQEALNFATENNIRVVIKNTGHDYKGRSSAPDALGIWTHNYTPALKLEKGFVPEGCSAPVGDVITFGAGQMFGPLYDFAHKNKVRVVGGTSQTVGAAGGWLTGGGHSILSNELGLGVDNAQQIRAVLPNGTYITANRCQNTDVFFALRGGGGGTFGVVMEVSTLAHPDKPMVMARFTIPTLNPGNIEQLISILVDNAEKWADEGFGGYVYPGLATGFYSTALLATSKLSEAGAREMNITTVPGIYDIVGPGATSLLSNANNLGAAMSSRLIPRHYFQDQSSRAKLSSILYDIFRAGQTNTQIPVLPLQLNLVAPASYKLLESDKPGGPGASSITPVWRESLWHVIHTREWDGTTTSSPTVQRYWQATHDAMRPLREFTPDSGAYINEADTFEPNFEESFWGAENYARLMEIKRDIDLDNLLTVHQGVGYEEDDKRYQCYPDVAV</sequence>
<evidence type="ECO:0000313" key="5">
    <source>
        <dbReference type="EMBL" id="KAL2800369.1"/>
    </source>
</evidence>
<dbReference type="PROSITE" id="PS51387">
    <property type="entry name" value="FAD_PCMH"/>
    <property type="match status" value="1"/>
</dbReference>
<organism evidence="5 6">
    <name type="scientific">Aspergillus keveii</name>
    <dbReference type="NCBI Taxonomy" id="714993"/>
    <lineage>
        <taxon>Eukaryota</taxon>
        <taxon>Fungi</taxon>
        <taxon>Dikarya</taxon>
        <taxon>Ascomycota</taxon>
        <taxon>Pezizomycotina</taxon>
        <taxon>Eurotiomycetes</taxon>
        <taxon>Eurotiomycetidae</taxon>
        <taxon>Eurotiales</taxon>
        <taxon>Aspergillaceae</taxon>
        <taxon>Aspergillus</taxon>
        <taxon>Aspergillus subgen. Nidulantes</taxon>
    </lineage>
</organism>
<dbReference type="SUPFAM" id="SSF56176">
    <property type="entry name" value="FAD-binding/transporter-associated domain-like"/>
    <property type="match status" value="1"/>
</dbReference>
<protein>
    <submittedName>
        <fullName evidence="5">FAD-binding domain-containing protein</fullName>
    </submittedName>
</protein>
<dbReference type="Pfam" id="PF08031">
    <property type="entry name" value="BBE"/>
    <property type="match status" value="1"/>
</dbReference>
<keyword evidence="2" id="KW-0560">Oxidoreductase</keyword>
<accession>A0ABR4GP73</accession>
<dbReference type="InterPro" id="IPR036318">
    <property type="entry name" value="FAD-bd_PCMH-like_sf"/>
</dbReference>
<gene>
    <name evidence="5" type="ORF">BJX66DRAFT_350992</name>
</gene>
<reference evidence="5 6" key="1">
    <citation type="submission" date="2024-07" db="EMBL/GenBank/DDBJ databases">
        <title>Section-level genome sequencing and comparative genomics of Aspergillus sections Usti and Cavernicolus.</title>
        <authorList>
            <consortium name="Lawrence Berkeley National Laboratory"/>
            <person name="Nybo J.L."/>
            <person name="Vesth T.C."/>
            <person name="Theobald S."/>
            <person name="Frisvad J.C."/>
            <person name="Larsen T.O."/>
            <person name="Kjaerboelling I."/>
            <person name="Rothschild-Mancinelli K."/>
            <person name="Lyhne E.K."/>
            <person name="Kogle M.E."/>
            <person name="Barry K."/>
            <person name="Clum A."/>
            <person name="Na H."/>
            <person name="Ledsgaard L."/>
            <person name="Lin J."/>
            <person name="Lipzen A."/>
            <person name="Kuo A."/>
            <person name="Riley R."/>
            <person name="Mondo S."/>
            <person name="Labutti K."/>
            <person name="Haridas S."/>
            <person name="Pangalinan J."/>
            <person name="Salamov A.A."/>
            <person name="Simmons B.A."/>
            <person name="Magnuson J.K."/>
            <person name="Chen J."/>
            <person name="Drula E."/>
            <person name="Henrissat B."/>
            <person name="Wiebenga A."/>
            <person name="Lubbers R.J."/>
            <person name="Gomes A.C."/>
            <person name="Makela M.R."/>
            <person name="Stajich J."/>
            <person name="Grigoriev I.V."/>
            <person name="Mortensen U.H."/>
            <person name="De Vries R.P."/>
            <person name="Baker S.E."/>
            <person name="Andersen M.R."/>
        </authorList>
    </citation>
    <scope>NUCLEOTIDE SEQUENCE [LARGE SCALE GENOMIC DNA]</scope>
    <source>
        <strain evidence="5 6">CBS 209.92</strain>
    </source>
</reference>
<dbReference type="Proteomes" id="UP001610563">
    <property type="component" value="Unassembled WGS sequence"/>
</dbReference>
<comment type="similarity">
    <text evidence="1">Belongs to the oxygen-dependent FAD-linked oxidoreductase family.</text>
</comment>
<evidence type="ECO:0000313" key="6">
    <source>
        <dbReference type="Proteomes" id="UP001610563"/>
    </source>
</evidence>
<name>A0ABR4GP73_9EURO</name>